<accession>A0A1B6I1S9</accession>
<organism evidence="1">
    <name type="scientific">Homalodisca liturata</name>
    <dbReference type="NCBI Taxonomy" id="320908"/>
    <lineage>
        <taxon>Eukaryota</taxon>
        <taxon>Metazoa</taxon>
        <taxon>Ecdysozoa</taxon>
        <taxon>Arthropoda</taxon>
        <taxon>Hexapoda</taxon>
        <taxon>Insecta</taxon>
        <taxon>Pterygota</taxon>
        <taxon>Neoptera</taxon>
        <taxon>Paraneoptera</taxon>
        <taxon>Hemiptera</taxon>
        <taxon>Auchenorrhyncha</taxon>
        <taxon>Membracoidea</taxon>
        <taxon>Cicadellidae</taxon>
        <taxon>Cicadellinae</taxon>
        <taxon>Proconiini</taxon>
        <taxon>Homalodisca</taxon>
    </lineage>
</organism>
<protein>
    <submittedName>
        <fullName evidence="1">Uncharacterized protein</fullName>
    </submittedName>
</protein>
<gene>
    <name evidence="1" type="ORF">g.3610</name>
</gene>
<evidence type="ECO:0000313" key="1">
    <source>
        <dbReference type="EMBL" id="JAS80883.1"/>
    </source>
</evidence>
<dbReference type="PANTHER" id="PTHR34415">
    <property type="entry name" value="INTEGRASE CATALYTIC DOMAIN-CONTAINING PROTEIN"/>
    <property type="match status" value="1"/>
</dbReference>
<name>A0A1B6I1S9_9HEMI</name>
<sequence length="199" mass="22757">IVLMSDATGGQNKNVTVTKFCTWFAKTHYLEMIHLYPVRGHSFSQCDRNFGLVRSKIKKREVIGNATPWLEAIVSCRERPSRFEMAMDRALIKDWEAALSNFFLPVPKSNSRKFTIMKFVMMKYTKSGSVLCSENYLPIYTPFTYLATLNIEILKNVNLSTVSFPTVSASKIGDVRSLCSHLPQSDCDWIEQILEEPNQ</sequence>
<reference evidence="1" key="1">
    <citation type="submission" date="2015-11" db="EMBL/GenBank/DDBJ databases">
        <title>De novo transcriptome assembly of four potential Pierce s Disease insect vectors from Arizona vineyards.</title>
        <authorList>
            <person name="Tassone E.E."/>
        </authorList>
    </citation>
    <scope>NUCLEOTIDE SEQUENCE</scope>
</reference>
<proteinExistence type="predicted"/>
<dbReference type="AlphaFoldDB" id="A0A1B6I1S9"/>
<dbReference type="EMBL" id="GECU01026823">
    <property type="protein sequence ID" value="JAS80883.1"/>
    <property type="molecule type" value="Transcribed_RNA"/>
</dbReference>
<dbReference type="PANTHER" id="PTHR34415:SF1">
    <property type="entry name" value="INTEGRASE CATALYTIC DOMAIN-CONTAINING PROTEIN"/>
    <property type="match status" value="1"/>
</dbReference>
<feature type="non-terminal residue" evidence="1">
    <location>
        <position position="1"/>
    </location>
</feature>